<gene>
    <name evidence="4" type="ORF">CLV72_11021</name>
</gene>
<reference evidence="4 5" key="1">
    <citation type="submission" date="2018-03" db="EMBL/GenBank/DDBJ databases">
        <title>Genomic Encyclopedia of Archaeal and Bacterial Type Strains, Phase II (KMG-II): from individual species to whole genera.</title>
        <authorList>
            <person name="Goeker M."/>
        </authorList>
    </citation>
    <scope>NUCLEOTIDE SEQUENCE [LARGE SCALE GENOMIC DNA]</scope>
    <source>
        <strain evidence="4 5">DSM 45601</strain>
    </source>
</reference>
<accession>A0A2T0PTN7</accession>
<feature type="transmembrane region" description="Helical" evidence="1">
    <location>
        <begin position="156"/>
        <end position="179"/>
    </location>
</feature>
<dbReference type="Pfam" id="PF19040">
    <property type="entry name" value="SGNH"/>
    <property type="match status" value="1"/>
</dbReference>
<comment type="caution">
    <text evidence="4">The sequence shown here is derived from an EMBL/GenBank/DDBJ whole genome shotgun (WGS) entry which is preliminary data.</text>
</comment>
<dbReference type="GO" id="GO:0009103">
    <property type="term" value="P:lipopolysaccharide biosynthetic process"/>
    <property type="evidence" value="ECO:0007669"/>
    <property type="project" value="TreeGrafter"/>
</dbReference>
<keyword evidence="1" id="KW-1133">Transmembrane helix</keyword>
<feature type="transmembrane region" description="Helical" evidence="1">
    <location>
        <begin position="339"/>
        <end position="358"/>
    </location>
</feature>
<keyword evidence="1" id="KW-0472">Membrane</keyword>
<keyword evidence="5" id="KW-1185">Reference proteome</keyword>
<feature type="domain" description="SGNH" evidence="3">
    <location>
        <begin position="456"/>
        <end position="691"/>
    </location>
</feature>
<dbReference type="InterPro" id="IPR002656">
    <property type="entry name" value="Acyl_transf_3_dom"/>
</dbReference>
<evidence type="ECO:0000259" key="3">
    <source>
        <dbReference type="Pfam" id="PF19040"/>
    </source>
</evidence>
<keyword evidence="1" id="KW-0812">Transmembrane</keyword>
<dbReference type="RefSeq" id="WP_245930486.1">
    <property type="nucleotide sequence ID" value="NZ_PVZC01000010.1"/>
</dbReference>
<protein>
    <submittedName>
        <fullName evidence="4">Peptidoglycan/LPS O-acetylase OafA/YrhL</fullName>
    </submittedName>
</protein>
<sequence length="711" mass="75785">MTSATATTTHTDPPAARRAGRSFLPEVQGIRAIAVLLVLAYHVRPGWVPGGYIGVDVFFVISGFLITTMLIREVDRTERFSLAGFYARRARRILPAATVVLIVTAVVGYLLLPVTRLEEMVRQIAASALYVENWYLAQSAVDYLAADNAPSPVQHYWSLAIEEQFYLLWPLLIIGWVALRRRWEPRRADAAMIGATLALTLASLAASIVVTATDPGPAYFVLHTRIWELSAGGVLAFALARWSLPAPLRWWLGWAGLALIGGAAFAFTAETPFPGAAALLPVLGALALIASGDSDAKVSVYRVLSSRPALYVGDISYSMYLWHWPLIIFAASLSGSDDLPWPWAAAVIAASFGLAHLTKIAVEDPVRRAKLLARAATPALVMGAACVALTVAVTAVQYTALSQQREAAAADVSPQTHPGALALAEGRPGATEVTAPIIPDLASAADDIPSVYDDGCHGDFPDTTPRHCVYGAQEDPAVTIALVGDSHGAQWVPALQQVVEARDDWQLVTYTKSSCAFTAAQVTREGSPYSECAQWNEAALGELTTQVRPDVVVVANSVNSNLADAPDDPQATADLQAEGMAEYWRALQEDGIPVVGLVDTPRLGNNTPDCVAENPEDPMECARPRADAFERPDPAARAAELAGAPAAAVDMSDVVCDDATCYPVVGNTLTYRDTHHITAAFARSAGPVLEQRLIQTVEGLDRSSPAPEAGD</sequence>
<evidence type="ECO:0000313" key="5">
    <source>
        <dbReference type="Proteomes" id="UP000237846"/>
    </source>
</evidence>
<feature type="transmembrane region" description="Helical" evidence="1">
    <location>
        <begin position="379"/>
        <end position="398"/>
    </location>
</feature>
<dbReference type="AlphaFoldDB" id="A0A2T0PTN7"/>
<feature type="transmembrane region" description="Helical" evidence="1">
    <location>
        <begin position="311"/>
        <end position="333"/>
    </location>
</feature>
<feature type="domain" description="Acyltransferase 3" evidence="2">
    <location>
        <begin position="26"/>
        <end position="355"/>
    </location>
</feature>
<evidence type="ECO:0000259" key="2">
    <source>
        <dbReference type="Pfam" id="PF01757"/>
    </source>
</evidence>
<dbReference type="PANTHER" id="PTHR23028">
    <property type="entry name" value="ACETYLTRANSFERASE"/>
    <property type="match status" value="1"/>
</dbReference>
<feature type="transmembrane region" description="Helical" evidence="1">
    <location>
        <begin position="250"/>
        <end position="267"/>
    </location>
</feature>
<proteinExistence type="predicted"/>
<dbReference type="Proteomes" id="UP000237846">
    <property type="component" value="Unassembled WGS sequence"/>
</dbReference>
<dbReference type="GO" id="GO:0016747">
    <property type="term" value="F:acyltransferase activity, transferring groups other than amino-acyl groups"/>
    <property type="evidence" value="ECO:0007669"/>
    <property type="project" value="InterPro"/>
</dbReference>
<name>A0A2T0PTN7_9ACTN</name>
<feature type="transmembrane region" description="Helical" evidence="1">
    <location>
        <begin position="49"/>
        <end position="71"/>
    </location>
</feature>
<dbReference type="InterPro" id="IPR050879">
    <property type="entry name" value="Acyltransferase_3"/>
</dbReference>
<feature type="transmembrane region" description="Helical" evidence="1">
    <location>
        <begin position="273"/>
        <end position="290"/>
    </location>
</feature>
<dbReference type="PANTHER" id="PTHR23028:SF53">
    <property type="entry name" value="ACYL_TRANSF_3 DOMAIN-CONTAINING PROTEIN"/>
    <property type="match status" value="1"/>
</dbReference>
<dbReference type="InterPro" id="IPR043968">
    <property type="entry name" value="SGNH"/>
</dbReference>
<dbReference type="EMBL" id="PVZC01000010">
    <property type="protein sequence ID" value="PRX92261.1"/>
    <property type="molecule type" value="Genomic_DNA"/>
</dbReference>
<evidence type="ECO:0000313" key="4">
    <source>
        <dbReference type="EMBL" id="PRX92261.1"/>
    </source>
</evidence>
<dbReference type="Pfam" id="PF01757">
    <property type="entry name" value="Acyl_transf_3"/>
    <property type="match status" value="1"/>
</dbReference>
<dbReference type="GO" id="GO:0016020">
    <property type="term" value="C:membrane"/>
    <property type="evidence" value="ECO:0007669"/>
    <property type="project" value="TreeGrafter"/>
</dbReference>
<evidence type="ECO:0000256" key="1">
    <source>
        <dbReference type="SAM" id="Phobius"/>
    </source>
</evidence>
<feature type="transmembrane region" description="Helical" evidence="1">
    <location>
        <begin position="191"/>
        <end position="212"/>
    </location>
</feature>
<organism evidence="4 5">
    <name type="scientific">Allonocardiopsis opalescens</name>
    <dbReference type="NCBI Taxonomy" id="1144618"/>
    <lineage>
        <taxon>Bacteria</taxon>
        <taxon>Bacillati</taxon>
        <taxon>Actinomycetota</taxon>
        <taxon>Actinomycetes</taxon>
        <taxon>Streptosporangiales</taxon>
        <taxon>Allonocardiopsis</taxon>
    </lineage>
</organism>
<feature type="transmembrane region" description="Helical" evidence="1">
    <location>
        <begin position="92"/>
        <end position="112"/>
    </location>
</feature>
<feature type="transmembrane region" description="Helical" evidence="1">
    <location>
        <begin position="218"/>
        <end position="238"/>
    </location>
</feature>